<comment type="caution">
    <text evidence="2">The sequence shown here is derived from an EMBL/GenBank/DDBJ whole genome shotgun (WGS) entry which is preliminary data.</text>
</comment>
<feature type="compositionally biased region" description="Polar residues" evidence="1">
    <location>
        <begin position="334"/>
        <end position="344"/>
    </location>
</feature>
<keyword evidence="3" id="KW-1185">Reference proteome</keyword>
<evidence type="ECO:0000313" key="3">
    <source>
        <dbReference type="Proteomes" id="UP000815325"/>
    </source>
</evidence>
<reference evidence="2" key="1">
    <citation type="submission" date="2017-08" db="EMBL/GenBank/DDBJ databases">
        <authorList>
            <person name="Polle J.E."/>
            <person name="Barry K."/>
            <person name="Cushman J."/>
            <person name="Schmutz J."/>
            <person name="Tran D."/>
            <person name="Hathwaick L.T."/>
            <person name="Yim W.C."/>
            <person name="Jenkins J."/>
            <person name="Mckie-Krisberg Z.M."/>
            <person name="Prochnik S."/>
            <person name="Lindquist E."/>
            <person name="Dockter R.B."/>
            <person name="Adam C."/>
            <person name="Molina H."/>
            <person name="Bunkerborg J."/>
            <person name="Jin E."/>
            <person name="Buchheim M."/>
            <person name="Magnuson J."/>
        </authorList>
    </citation>
    <scope>NUCLEOTIDE SEQUENCE</scope>
    <source>
        <strain evidence="2">CCAP 19/18</strain>
    </source>
</reference>
<evidence type="ECO:0000256" key="1">
    <source>
        <dbReference type="SAM" id="MobiDB-lite"/>
    </source>
</evidence>
<sequence length="344" mass="35867">MGSTSSEWVWQVLDRVGAEAALTDGQGRPSSDAAVLGNLLERIKAQTTRLGNKSQPGTMHNAIIRVPSPRTLWHPSKPKPPRRSLSCKSSPPGATGALGNTATAPGHVLDPGTTQCAVDHGSAASTGFVQRPTLAASSALASAPMAAPAETAHAKIAGANMAAGRHCKVPPVSVSTSARPSSVKHGLRPQLISAQTPRLNIELHPPPSPLPSPHVSDQARRSSFSGTFPHAAASPRASSIADSRIHAPSSTAQTTDARLLHSNSSVCTSHTSCAPRHAQSSLAHHPGRTGRPLRERFQLSVKIPQGSVAASHSSQQSSPATPQDESKRPPQERVVNQVSVYNDD</sequence>
<organism evidence="2 3">
    <name type="scientific">Dunaliella salina</name>
    <name type="common">Green alga</name>
    <name type="synonym">Protococcus salinus</name>
    <dbReference type="NCBI Taxonomy" id="3046"/>
    <lineage>
        <taxon>Eukaryota</taxon>
        <taxon>Viridiplantae</taxon>
        <taxon>Chlorophyta</taxon>
        <taxon>core chlorophytes</taxon>
        <taxon>Chlorophyceae</taxon>
        <taxon>CS clade</taxon>
        <taxon>Chlamydomonadales</taxon>
        <taxon>Dunaliellaceae</taxon>
        <taxon>Dunaliella</taxon>
    </lineage>
</organism>
<feature type="region of interest" description="Disordered" evidence="1">
    <location>
        <begin position="171"/>
        <end position="190"/>
    </location>
</feature>
<name>A0ABQ7GRT9_DUNSA</name>
<dbReference type="Proteomes" id="UP000815325">
    <property type="component" value="Unassembled WGS sequence"/>
</dbReference>
<feature type="compositionally biased region" description="Low complexity" evidence="1">
    <location>
        <begin position="305"/>
        <end position="320"/>
    </location>
</feature>
<feature type="region of interest" description="Disordered" evidence="1">
    <location>
        <begin position="277"/>
        <end position="296"/>
    </location>
</feature>
<protein>
    <recommendedName>
        <fullName evidence="4">Encoded protein</fullName>
    </recommendedName>
</protein>
<dbReference type="EMBL" id="MU069620">
    <property type="protein sequence ID" value="KAF5837327.1"/>
    <property type="molecule type" value="Genomic_DNA"/>
</dbReference>
<evidence type="ECO:0000313" key="2">
    <source>
        <dbReference type="EMBL" id="KAF5837327.1"/>
    </source>
</evidence>
<evidence type="ECO:0008006" key="4">
    <source>
        <dbReference type="Google" id="ProtNLM"/>
    </source>
</evidence>
<gene>
    <name evidence="2" type="ORF">DUNSADRAFT_4535</name>
</gene>
<feature type="compositionally biased region" description="Polar residues" evidence="1">
    <location>
        <begin position="248"/>
        <end position="257"/>
    </location>
</feature>
<feature type="region of interest" description="Disordered" evidence="1">
    <location>
        <begin position="303"/>
        <end position="344"/>
    </location>
</feature>
<accession>A0ABQ7GRT9</accession>
<feature type="region of interest" description="Disordered" evidence="1">
    <location>
        <begin position="200"/>
        <end position="257"/>
    </location>
</feature>
<proteinExistence type="predicted"/>
<feature type="region of interest" description="Disordered" evidence="1">
    <location>
        <begin position="69"/>
        <end position="106"/>
    </location>
</feature>
<feature type="compositionally biased region" description="Low complexity" evidence="1">
    <location>
        <begin position="83"/>
        <end position="106"/>
    </location>
</feature>